<dbReference type="STRING" id="1653334.GA0071312_0353"/>
<feature type="region of interest" description="Disordered" evidence="1">
    <location>
        <begin position="1"/>
        <end position="21"/>
    </location>
</feature>
<keyword evidence="5" id="KW-1185">Reference proteome</keyword>
<proteinExistence type="predicted"/>
<evidence type="ECO:0000313" key="4">
    <source>
        <dbReference type="Proteomes" id="UP000050497"/>
    </source>
</evidence>
<evidence type="ECO:0000313" key="2">
    <source>
        <dbReference type="EMBL" id="KPQ09460.1"/>
    </source>
</evidence>
<sequence>MTTEDKPSEKTLAQTASAERPAFAPTRIEDAFGCLVYTGPARSIAEMDEAVLRKAARRYAASRTR</sequence>
<dbReference type="OrthoDB" id="7160352at2"/>
<evidence type="ECO:0000313" key="5">
    <source>
        <dbReference type="Proteomes" id="UP000182800"/>
    </source>
</evidence>
<dbReference type="RefSeq" id="WP_074443369.1">
    <property type="nucleotide sequence ID" value="NZ_FMBM01000001.1"/>
</dbReference>
<dbReference type="EMBL" id="LJSX01000027">
    <property type="protein sequence ID" value="KPQ09460.1"/>
    <property type="molecule type" value="Genomic_DNA"/>
</dbReference>
<dbReference type="Proteomes" id="UP000050497">
    <property type="component" value="Unassembled WGS sequence"/>
</dbReference>
<reference evidence="3 5" key="2">
    <citation type="submission" date="2016-08" db="EMBL/GenBank/DDBJ databases">
        <authorList>
            <person name="Varghese N."/>
            <person name="Submissions Spin"/>
        </authorList>
    </citation>
    <scope>NUCLEOTIDE SEQUENCE [LARGE SCALE GENOMIC DNA]</scope>
    <source>
        <strain evidence="3 5">HL-109</strain>
    </source>
</reference>
<dbReference type="AlphaFoldDB" id="A0A0P7X475"/>
<evidence type="ECO:0000313" key="3">
    <source>
        <dbReference type="EMBL" id="SCC78549.1"/>
    </source>
</evidence>
<evidence type="ECO:0000256" key="1">
    <source>
        <dbReference type="SAM" id="MobiDB-lite"/>
    </source>
</evidence>
<protein>
    <submittedName>
        <fullName evidence="2">Uncharacterized protein</fullName>
    </submittedName>
</protein>
<dbReference type="Proteomes" id="UP000182800">
    <property type="component" value="Unassembled WGS sequence"/>
</dbReference>
<dbReference type="EMBL" id="FMBM01000001">
    <property type="protein sequence ID" value="SCC78549.1"/>
    <property type="molecule type" value="Genomic_DNA"/>
</dbReference>
<accession>A0A0P7X475</accession>
<gene>
    <name evidence="3" type="ORF">GA0071312_0353</name>
    <name evidence="2" type="ORF">HLUCCO17_14705</name>
</gene>
<reference evidence="2 4" key="1">
    <citation type="submission" date="2015-09" db="EMBL/GenBank/DDBJ databases">
        <title>Identification and resolution of microdiversity through metagenomic sequencing of parallel consortia.</title>
        <authorList>
            <person name="Nelson W.C."/>
            <person name="Romine M.F."/>
            <person name="Lindemann S.R."/>
        </authorList>
    </citation>
    <scope>NUCLEOTIDE SEQUENCE [LARGE SCALE GENOMIC DNA]</scope>
    <source>
        <strain evidence="2">HL-109</strain>
    </source>
</reference>
<name>A0A0P7X475_9HYPH</name>
<comment type="caution">
    <text evidence="2">The sequence shown here is derived from an EMBL/GenBank/DDBJ whole genome shotgun (WGS) entry which is preliminary data.</text>
</comment>
<organism evidence="2 4">
    <name type="scientific">Saliniramus fredricksonii</name>
    <dbReference type="NCBI Taxonomy" id="1653334"/>
    <lineage>
        <taxon>Bacteria</taxon>
        <taxon>Pseudomonadati</taxon>
        <taxon>Pseudomonadota</taxon>
        <taxon>Alphaproteobacteria</taxon>
        <taxon>Hyphomicrobiales</taxon>
        <taxon>Salinarimonadaceae</taxon>
        <taxon>Saliniramus</taxon>
    </lineage>
</organism>